<proteinExistence type="predicted"/>
<feature type="compositionally biased region" description="Pro residues" evidence="1">
    <location>
        <begin position="26"/>
        <end position="35"/>
    </location>
</feature>
<keyword evidence="3" id="KW-1185">Reference proteome</keyword>
<dbReference type="Proteomes" id="UP001178507">
    <property type="component" value="Unassembled WGS sequence"/>
</dbReference>
<evidence type="ECO:0000313" key="2">
    <source>
        <dbReference type="EMBL" id="CAJ1399206.1"/>
    </source>
</evidence>
<evidence type="ECO:0000313" key="3">
    <source>
        <dbReference type="Proteomes" id="UP001178507"/>
    </source>
</evidence>
<feature type="region of interest" description="Disordered" evidence="1">
    <location>
        <begin position="1"/>
        <end position="40"/>
    </location>
</feature>
<comment type="caution">
    <text evidence="2">The sequence shown here is derived from an EMBL/GenBank/DDBJ whole genome shotgun (WGS) entry which is preliminary data.</text>
</comment>
<evidence type="ECO:0000256" key="1">
    <source>
        <dbReference type="SAM" id="MobiDB-lite"/>
    </source>
</evidence>
<dbReference type="Gene3D" id="1.25.40.20">
    <property type="entry name" value="Ankyrin repeat-containing domain"/>
    <property type="match status" value="1"/>
</dbReference>
<reference evidence="2" key="1">
    <citation type="submission" date="2023-08" db="EMBL/GenBank/DDBJ databases">
        <authorList>
            <person name="Chen Y."/>
            <person name="Shah S."/>
            <person name="Dougan E. K."/>
            <person name="Thang M."/>
            <person name="Chan C."/>
        </authorList>
    </citation>
    <scope>NUCLEOTIDE SEQUENCE</scope>
</reference>
<dbReference type="AlphaFoldDB" id="A0AA36J4S5"/>
<feature type="region of interest" description="Disordered" evidence="1">
    <location>
        <begin position="350"/>
        <end position="391"/>
    </location>
</feature>
<feature type="compositionally biased region" description="Basic and acidic residues" evidence="1">
    <location>
        <begin position="95"/>
        <end position="121"/>
    </location>
</feature>
<accession>A0AA36J4S5</accession>
<dbReference type="SUPFAM" id="SSF48403">
    <property type="entry name" value="Ankyrin repeat"/>
    <property type="match status" value="1"/>
</dbReference>
<feature type="compositionally biased region" description="Low complexity" evidence="1">
    <location>
        <begin position="14"/>
        <end position="25"/>
    </location>
</feature>
<gene>
    <name evidence="2" type="ORF">EVOR1521_LOCUS22783</name>
</gene>
<organism evidence="2 3">
    <name type="scientific">Effrenium voratum</name>
    <dbReference type="NCBI Taxonomy" id="2562239"/>
    <lineage>
        <taxon>Eukaryota</taxon>
        <taxon>Sar</taxon>
        <taxon>Alveolata</taxon>
        <taxon>Dinophyceae</taxon>
        <taxon>Suessiales</taxon>
        <taxon>Symbiodiniaceae</taxon>
        <taxon>Effrenium</taxon>
    </lineage>
</organism>
<sequence length="567" mass="60298">MRPLKLPLKAVLRASSTAPGATPGPAAKPSPPPAPAKSSAGPAVVGFVAGASLAAAAVYVLLDRQKAPPAPMIKITPSPEALKAAKEAASAAAEAAEKPQPKKEKPKPEKPKAEAQEKEPTPEELEQAKRRKEAQDALEAAGAVVAAAASGALKGVEAEVAQGTRRREEALAALKHALDLGEAHSIKAALQAARAANLSAAEMQLAESLCTSLEETSPEDLLEIPEEFRVDPSAAYANELQRSEGKSREELQQRVVELTRLLATARLHSRSRLEQALQTKTGEAELKSLQALYGALGRAEKDFDEAAEVEFQELKRKLQEEQQAAVAAVRGPGSAGSVVAPGMRWELASSAPGAGAEDLAEEPHGPDLSTSSGGTALNAPSRGHTDSQVWSRRSTVEGVLTVNDMQTSTRLEQKEVLRCRETLSNILAGKNQVALDQEFHRCVMFKNRLVIRCQVLHFAVMEAARLQNGFCVSEVLEAKADVNAKAMYVTVKDDVTYETELEAIHLAAGLGSLEAMRALSNAASNVPRLVSSFATVNIKGCDQRFDFYCPIHDAAYLGQKDAVSCLK</sequence>
<name>A0AA36J4S5_9DINO</name>
<feature type="region of interest" description="Disordered" evidence="1">
    <location>
        <begin position="84"/>
        <end position="136"/>
    </location>
</feature>
<protein>
    <submittedName>
        <fullName evidence="2">Uncharacterized protein</fullName>
    </submittedName>
</protein>
<dbReference type="EMBL" id="CAUJNA010003327">
    <property type="protein sequence ID" value="CAJ1399206.1"/>
    <property type="molecule type" value="Genomic_DNA"/>
</dbReference>
<feature type="compositionally biased region" description="Low complexity" evidence="1">
    <location>
        <begin position="84"/>
        <end position="94"/>
    </location>
</feature>
<dbReference type="InterPro" id="IPR036770">
    <property type="entry name" value="Ankyrin_rpt-contain_sf"/>
</dbReference>